<feature type="domain" description="DUF4007" evidence="1">
    <location>
        <begin position="8"/>
        <end position="217"/>
    </location>
</feature>
<dbReference type="HOGENOM" id="CLU_060482_0_0_9"/>
<protein>
    <recommendedName>
        <fullName evidence="1">DUF4007 domain-containing protein</fullName>
    </recommendedName>
</protein>
<name>D4KY47_9FIRM</name>
<dbReference type="Pfam" id="PF13182">
    <property type="entry name" value="DUF4007"/>
    <property type="match status" value="1"/>
</dbReference>
<evidence type="ECO:0000313" key="3">
    <source>
        <dbReference type="Proteomes" id="UP000008953"/>
    </source>
</evidence>
<dbReference type="Proteomes" id="UP000008953">
    <property type="component" value="Chromosome"/>
</dbReference>
<accession>D4KY47</accession>
<gene>
    <name evidence="2" type="ORF">RO1_17100</name>
</gene>
<organism evidence="2 3">
    <name type="scientific">Roseburia intestinalis XB6B4</name>
    <dbReference type="NCBI Taxonomy" id="718255"/>
    <lineage>
        <taxon>Bacteria</taxon>
        <taxon>Bacillati</taxon>
        <taxon>Bacillota</taxon>
        <taxon>Clostridia</taxon>
        <taxon>Lachnospirales</taxon>
        <taxon>Lachnospiraceae</taxon>
        <taxon>Roseburia</taxon>
    </lineage>
</organism>
<dbReference type="KEGG" id="rix:RO1_17100"/>
<sequence length="225" mass="25972">MGKNKYRFKGHESFILREGWLNKGLYEVDRNPKVFSENYGADALGVGPNMAKAIRYWLRAAELVTDSPKTGVMLTAIGQLILAHDPCVEDYFTLWLIHCKIAKNRELATAWNLFFNEVSYEEFKKQQLYDEMETLLSDLDDEVQVAQSSVYADCDAILRMYMPAKETNPEEKNASPFGKLGLLKNTEGIYYRKQPDLNKLPEDIVWFLLVDKEKKRTSVYLINPP</sequence>
<dbReference type="RefSeq" id="WP_015520905.1">
    <property type="nucleotide sequence ID" value="NC_021012.1"/>
</dbReference>
<dbReference type="PATRIC" id="fig|718255.3.peg.2891"/>
<evidence type="ECO:0000259" key="1">
    <source>
        <dbReference type="Pfam" id="PF13182"/>
    </source>
</evidence>
<dbReference type="InterPro" id="IPR025248">
    <property type="entry name" value="DUF4007"/>
</dbReference>
<proteinExistence type="predicted"/>
<dbReference type="AlphaFoldDB" id="D4KY47"/>
<reference evidence="2 3" key="1">
    <citation type="submission" date="2010-03" db="EMBL/GenBank/DDBJ databases">
        <title>The genome sequence of Roseburia intestinalis XB6B4.</title>
        <authorList>
            <consortium name="metaHIT consortium -- http://www.metahit.eu/"/>
            <person name="Pajon A."/>
            <person name="Turner K."/>
            <person name="Parkhill J."/>
            <person name="Bernalier A."/>
        </authorList>
    </citation>
    <scope>NUCLEOTIDE SEQUENCE [LARGE SCALE GENOMIC DNA]</scope>
    <source>
        <strain evidence="2 3">XB6B4</strain>
    </source>
</reference>
<evidence type="ECO:0000313" key="2">
    <source>
        <dbReference type="EMBL" id="CBL12287.1"/>
    </source>
</evidence>
<dbReference type="EMBL" id="FP929050">
    <property type="protein sequence ID" value="CBL12287.1"/>
    <property type="molecule type" value="Genomic_DNA"/>
</dbReference>
<reference evidence="2 3" key="2">
    <citation type="submission" date="2010-03" db="EMBL/GenBank/DDBJ databases">
        <authorList>
            <person name="Pajon A."/>
        </authorList>
    </citation>
    <scope>NUCLEOTIDE SEQUENCE [LARGE SCALE GENOMIC DNA]</scope>
    <source>
        <strain evidence="2 3">XB6B4</strain>
    </source>
</reference>